<dbReference type="AlphaFoldDB" id="A0A913Y8Z7"/>
<evidence type="ECO:0000256" key="5">
    <source>
        <dbReference type="ARBA" id="ARBA00023125"/>
    </source>
</evidence>
<sequence>MPTHCCVPLCTHKGYKDTKTGEKISFFCFPKEQNLKRRWLHAIRREEKNDFKVTTTTKVCSRHFETTDMKKSLAGIVTLKPGTVPSKFSWTVTSNKRKAPTTRPEPTMKVKKGDQIETLESIEELSQSSTASSILEESELNIKETLYELKKKLEEANTRIQSLESENTMLKTKLSALEVRFKTTESRVFTLEHFTEDEEICYYTGFPNYQTFLAVYNFLDPGEKGENIRYNGNNNTSVDDDFYNQADESEESDDELLDDVEEKSRKRGRSRALKPIEEVFLVLCRLRRGFCERHLGHLYGISQSTVSRTLTAWFNYMYLKFSKICIWPSREKVDETMPECFREKYPTTRVIIDCTEIRWQMPSSLLLNSELFSSYKNHVTLKGLVGISPSGAMTFISQMYPGNISDKEIVSRSGLLDLEFEDNDTIMADKGFTIDDILPLGVNTNIPPFLGDSSQMSGDDVVKTQQIASLRIHIERAINKIKNFHVWDSVVPLSLFGVVNQMWTVCAFLCNMQDPIISV</sequence>
<dbReference type="SMART" id="SM00692">
    <property type="entry name" value="DM3"/>
    <property type="match status" value="1"/>
</dbReference>
<dbReference type="Gene3D" id="1.20.5.340">
    <property type="match status" value="1"/>
</dbReference>
<evidence type="ECO:0000256" key="4">
    <source>
        <dbReference type="ARBA" id="ARBA00022833"/>
    </source>
</evidence>
<dbReference type="GO" id="GO:0008270">
    <property type="term" value="F:zinc ion binding"/>
    <property type="evidence" value="ECO:0007669"/>
    <property type="project" value="UniProtKB-KW"/>
</dbReference>
<dbReference type="Proteomes" id="UP000887567">
    <property type="component" value="Unplaced"/>
</dbReference>
<dbReference type="RefSeq" id="XP_020917026.1">
    <property type="nucleotide sequence ID" value="XM_021061367.1"/>
</dbReference>
<evidence type="ECO:0000256" key="7">
    <source>
        <dbReference type="SAM" id="Coils"/>
    </source>
</evidence>
<evidence type="ECO:0000259" key="8">
    <source>
        <dbReference type="PROSITE" id="PS50950"/>
    </source>
</evidence>
<dbReference type="SUPFAM" id="SSF57716">
    <property type="entry name" value="Glucocorticoid receptor-like (DNA-binding domain)"/>
    <property type="match status" value="1"/>
</dbReference>
<protein>
    <recommendedName>
        <fullName evidence="8">THAP-type domain-containing protein</fullName>
    </recommendedName>
</protein>
<dbReference type="SMART" id="SM00980">
    <property type="entry name" value="THAP"/>
    <property type="match status" value="1"/>
</dbReference>
<dbReference type="EnsemblMetazoa" id="XM_021061367.1">
    <property type="protein sequence ID" value="XP_020917026.1"/>
    <property type="gene ID" value="LOC110254386"/>
</dbReference>
<keyword evidence="7" id="KW-0175">Coiled coil</keyword>
<keyword evidence="2" id="KW-0479">Metal-binding</keyword>
<dbReference type="OrthoDB" id="5957773at2759"/>
<dbReference type="InterPro" id="IPR027806">
    <property type="entry name" value="HARBI1_dom"/>
</dbReference>
<dbReference type="OMA" id="QRCIRRI"/>
<name>A0A913Y8Z7_EXADI</name>
<feature type="domain" description="THAP-type" evidence="8">
    <location>
        <begin position="1"/>
        <end position="88"/>
    </location>
</feature>
<dbReference type="GO" id="GO:0003677">
    <property type="term" value="F:DNA binding"/>
    <property type="evidence" value="ECO:0007669"/>
    <property type="project" value="UniProtKB-UniRule"/>
</dbReference>
<evidence type="ECO:0000256" key="6">
    <source>
        <dbReference type="PROSITE-ProRule" id="PRU00309"/>
    </source>
</evidence>
<comment type="cofactor">
    <cofactor evidence="1">
        <name>a divalent metal cation</name>
        <dbReference type="ChEBI" id="CHEBI:60240"/>
    </cofactor>
</comment>
<proteinExistence type="predicted"/>
<evidence type="ECO:0000256" key="1">
    <source>
        <dbReference type="ARBA" id="ARBA00001968"/>
    </source>
</evidence>
<dbReference type="GeneID" id="110254386"/>
<keyword evidence="10" id="KW-1185">Reference proteome</keyword>
<evidence type="ECO:0000256" key="3">
    <source>
        <dbReference type="ARBA" id="ARBA00022771"/>
    </source>
</evidence>
<keyword evidence="3 6" id="KW-0863">Zinc-finger</keyword>
<dbReference type="Pfam" id="PF13359">
    <property type="entry name" value="DDE_Tnp_4"/>
    <property type="match status" value="1"/>
</dbReference>
<organism evidence="9 10">
    <name type="scientific">Exaiptasia diaphana</name>
    <name type="common">Tropical sea anemone</name>
    <name type="synonym">Aiptasia pulchella</name>
    <dbReference type="NCBI Taxonomy" id="2652724"/>
    <lineage>
        <taxon>Eukaryota</taxon>
        <taxon>Metazoa</taxon>
        <taxon>Cnidaria</taxon>
        <taxon>Anthozoa</taxon>
        <taxon>Hexacorallia</taxon>
        <taxon>Actiniaria</taxon>
        <taxon>Aiptasiidae</taxon>
        <taxon>Exaiptasia</taxon>
    </lineage>
</organism>
<dbReference type="PANTHER" id="PTHR23080">
    <property type="entry name" value="THAP DOMAIN PROTEIN"/>
    <property type="match status" value="1"/>
</dbReference>
<evidence type="ECO:0000313" key="10">
    <source>
        <dbReference type="Proteomes" id="UP000887567"/>
    </source>
</evidence>
<dbReference type="PANTHER" id="PTHR23080:SF133">
    <property type="entry name" value="SI:CH211-262I1.5-RELATED"/>
    <property type="match status" value="1"/>
</dbReference>
<dbReference type="InterPro" id="IPR027805">
    <property type="entry name" value="Transposase_HTH_dom"/>
</dbReference>
<keyword evidence="4" id="KW-0862">Zinc</keyword>
<accession>A0A913Y8Z7</accession>
<dbReference type="Pfam" id="PF05485">
    <property type="entry name" value="THAP"/>
    <property type="match status" value="1"/>
</dbReference>
<dbReference type="PROSITE" id="PS50950">
    <property type="entry name" value="ZF_THAP"/>
    <property type="match status" value="1"/>
</dbReference>
<dbReference type="Pfam" id="PF13613">
    <property type="entry name" value="HTH_Tnp_4"/>
    <property type="match status" value="1"/>
</dbReference>
<dbReference type="KEGG" id="epa:110254386"/>
<feature type="coiled-coil region" evidence="7">
    <location>
        <begin position="135"/>
        <end position="180"/>
    </location>
</feature>
<dbReference type="InterPro" id="IPR006612">
    <property type="entry name" value="THAP_Znf"/>
</dbReference>
<evidence type="ECO:0000313" key="9">
    <source>
        <dbReference type="EnsemblMetazoa" id="XP_020917026.1"/>
    </source>
</evidence>
<reference evidence="9" key="1">
    <citation type="submission" date="2022-11" db="UniProtKB">
        <authorList>
            <consortium name="EnsemblMetazoa"/>
        </authorList>
    </citation>
    <scope>IDENTIFICATION</scope>
</reference>
<keyword evidence="5 6" id="KW-0238">DNA-binding</keyword>
<dbReference type="Gene3D" id="6.20.210.20">
    <property type="entry name" value="THAP domain"/>
    <property type="match status" value="1"/>
</dbReference>
<dbReference type="InterPro" id="IPR038441">
    <property type="entry name" value="THAP_Znf_sf"/>
</dbReference>
<evidence type="ECO:0000256" key="2">
    <source>
        <dbReference type="ARBA" id="ARBA00022723"/>
    </source>
</evidence>